<gene>
    <name evidence="2" type="ORF">SAMN04487908_10325</name>
</gene>
<feature type="transmembrane region" description="Helical" evidence="1">
    <location>
        <begin position="42"/>
        <end position="58"/>
    </location>
</feature>
<dbReference type="AlphaFoldDB" id="A0A1M6BQB1"/>
<evidence type="ECO:0000313" key="2">
    <source>
        <dbReference type="EMBL" id="SHI50881.1"/>
    </source>
</evidence>
<evidence type="ECO:0000256" key="1">
    <source>
        <dbReference type="SAM" id="Phobius"/>
    </source>
</evidence>
<reference evidence="3" key="1">
    <citation type="submission" date="2016-11" db="EMBL/GenBank/DDBJ databases">
        <authorList>
            <person name="Varghese N."/>
            <person name="Submissions S."/>
        </authorList>
    </citation>
    <scope>NUCLEOTIDE SEQUENCE [LARGE SCALE GENOMIC DNA]</scope>
    <source>
        <strain evidence="3">DSM 26349</strain>
    </source>
</reference>
<dbReference type="Proteomes" id="UP000184172">
    <property type="component" value="Unassembled WGS sequence"/>
</dbReference>
<keyword evidence="1" id="KW-0812">Transmembrane</keyword>
<name>A0A1M6BQB1_9FLAO</name>
<protein>
    <submittedName>
        <fullName evidence="2">Uncharacterized protein</fullName>
    </submittedName>
</protein>
<dbReference type="EMBL" id="FQYV01000003">
    <property type="protein sequence ID" value="SHI50881.1"/>
    <property type="molecule type" value="Genomic_DNA"/>
</dbReference>
<evidence type="ECO:0000313" key="3">
    <source>
        <dbReference type="Proteomes" id="UP000184172"/>
    </source>
</evidence>
<organism evidence="2 3">
    <name type="scientific">Aequorivita viscosa</name>
    <dbReference type="NCBI Taxonomy" id="797419"/>
    <lineage>
        <taxon>Bacteria</taxon>
        <taxon>Pseudomonadati</taxon>
        <taxon>Bacteroidota</taxon>
        <taxon>Flavobacteriia</taxon>
        <taxon>Flavobacteriales</taxon>
        <taxon>Flavobacteriaceae</taxon>
        <taxon>Aequorivita</taxon>
    </lineage>
</organism>
<sequence>MVLFIYNFIMLGLQSPSGSTPPPPARPGNTVNGPQLPIDDNIWVLIAIGVIVGIYFIYTRNRAINKAS</sequence>
<accession>A0A1M6BQB1</accession>
<keyword evidence="1" id="KW-0472">Membrane</keyword>
<proteinExistence type="predicted"/>
<keyword evidence="1" id="KW-1133">Transmembrane helix</keyword>
<keyword evidence="3" id="KW-1185">Reference proteome</keyword>